<dbReference type="InterPro" id="IPR050647">
    <property type="entry name" value="Plant_LRR-RLKs"/>
</dbReference>
<dbReference type="InterPro" id="IPR011009">
    <property type="entry name" value="Kinase-like_dom_sf"/>
</dbReference>
<feature type="domain" description="Protein kinase" evidence="9">
    <location>
        <begin position="486"/>
        <end position="753"/>
    </location>
</feature>
<keyword evidence="2" id="KW-0433">Leucine-rich repeat</keyword>
<evidence type="ECO:0000256" key="5">
    <source>
        <dbReference type="ARBA" id="ARBA00022989"/>
    </source>
</evidence>
<dbReference type="RefSeq" id="XP_015076566.1">
    <property type="nucleotide sequence ID" value="XM_015221080.2"/>
</dbReference>
<name>A0ABM1GVG3_SOLPN</name>
<evidence type="ECO:0000259" key="9">
    <source>
        <dbReference type="PROSITE" id="PS50011"/>
    </source>
</evidence>
<dbReference type="Pfam" id="PF00560">
    <property type="entry name" value="LRR_1"/>
    <property type="match status" value="4"/>
</dbReference>
<evidence type="ECO:0000256" key="7">
    <source>
        <dbReference type="ARBA" id="ARBA00023180"/>
    </source>
</evidence>
<comment type="subcellular location">
    <subcellularLocation>
        <location evidence="1">Membrane</location>
    </subcellularLocation>
</comment>
<dbReference type="Proteomes" id="UP000694930">
    <property type="component" value="Chromosome 5"/>
</dbReference>
<dbReference type="Gene3D" id="1.10.510.10">
    <property type="entry name" value="Transferase(Phosphotransferase) domain 1"/>
    <property type="match status" value="1"/>
</dbReference>
<dbReference type="Gene3D" id="3.30.200.20">
    <property type="entry name" value="Phosphorylase Kinase, domain 1"/>
    <property type="match status" value="1"/>
</dbReference>
<evidence type="ECO:0000256" key="8">
    <source>
        <dbReference type="SAM" id="Phobius"/>
    </source>
</evidence>
<dbReference type="PROSITE" id="PS50011">
    <property type="entry name" value="PROTEIN_KINASE_DOM"/>
    <property type="match status" value="1"/>
</dbReference>
<feature type="transmembrane region" description="Helical" evidence="8">
    <location>
        <begin position="399"/>
        <end position="424"/>
    </location>
</feature>
<evidence type="ECO:0000256" key="6">
    <source>
        <dbReference type="ARBA" id="ARBA00023136"/>
    </source>
</evidence>
<feature type="transmembrane region" description="Helical" evidence="8">
    <location>
        <begin position="36"/>
        <end position="59"/>
    </location>
</feature>
<keyword evidence="7" id="KW-0325">Glycoprotein</keyword>
<reference evidence="11" key="2">
    <citation type="submission" date="2025-08" db="UniProtKB">
        <authorList>
            <consortium name="RefSeq"/>
        </authorList>
    </citation>
    <scope>IDENTIFICATION</scope>
</reference>
<keyword evidence="3 8" id="KW-0812">Transmembrane</keyword>
<gene>
    <name evidence="11" type="primary">LOC107020638</name>
</gene>
<proteinExistence type="predicted"/>
<reference evidence="10" key="1">
    <citation type="journal article" date="2014" name="Nat. Genet.">
        <title>The genome of the stress-tolerant wild tomato species Solanum pennellii.</title>
        <authorList>
            <person name="Bolger A."/>
            <person name="Scossa F."/>
            <person name="Bolger M.E."/>
            <person name="Lanz C."/>
            <person name="Maumus F."/>
            <person name="Tohge T."/>
            <person name="Quesneville H."/>
            <person name="Alseekh S."/>
            <person name="Sorensen I."/>
            <person name="Lichtenstein G."/>
            <person name="Fich E.A."/>
            <person name="Conte M."/>
            <person name="Keller H."/>
            <person name="Schneeberger K."/>
            <person name="Schwacke R."/>
            <person name="Ofner I."/>
            <person name="Vrebalov J."/>
            <person name="Xu Y."/>
            <person name="Osorio S."/>
            <person name="Aflitos S.A."/>
            <person name="Schijlen E."/>
            <person name="Jimenez-Gomez J.M."/>
            <person name="Ryngajllo M."/>
            <person name="Kimura S."/>
            <person name="Kumar R."/>
            <person name="Koenig D."/>
            <person name="Headland L.R."/>
            <person name="Maloof J.N."/>
            <person name="Sinha N."/>
            <person name="van Ham R.C."/>
            <person name="Lankhorst R.K."/>
            <person name="Mao L."/>
            <person name="Vogel A."/>
            <person name="Arsova B."/>
            <person name="Panstruga R."/>
            <person name="Fei Z."/>
            <person name="Rose J.K."/>
            <person name="Zamir D."/>
            <person name="Carrari F."/>
            <person name="Giovannoni J.J."/>
            <person name="Weigel D."/>
            <person name="Usadel B."/>
            <person name="Fernie A.R."/>
        </authorList>
    </citation>
    <scope>NUCLEOTIDE SEQUENCE [LARGE SCALE GENOMIC DNA]</scope>
    <source>
        <strain evidence="10">cv. LA0716</strain>
    </source>
</reference>
<evidence type="ECO:0000256" key="4">
    <source>
        <dbReference type="ARBA" id="ARBA00022737"/>
    </source>
</evidence>
<dbReference type="InterPro" id="IPR000719">
    <property type="entry name" value="Prot_kinase_dom"/>
</dbReference>
<dbReference type="GeneID" id="107020638"/>
<dbReference type="PANTHER" id="PTHR48056:SF74">
    <property type="entry name" value="PROTEIN KINASE DOMAIN-CONTAINING PROTEIN"/>
    <property type="match status" value="1"/>
</dbReference>
<evidence type="ECO:0000313" key="10">
    <source>
        <dbReference type="Proteomes" id="UP000694930"/>
    </source>
</evidence>
<protein>
    <submittedName>
        <fullName evidence="11">Probable LRR receptor-like serine/threonine-protein kinase At1g14390</fullName>
    </submittedName>
</protein>
<evidence type="ECO:0000256" key="3">
    <source>
        <dbReference type="ARBA" id="ARBA00022692"/>
    </source>
</evidence>
<keyword evidence="4" id="KW-0677">Repeat</keyword>
<dbReference type="SUPFAM" id="SSF56112">
    <property type="entry name" value="Protein kinase-like (PK-like)"/>
    <property type="match status" value="1"/>
</dbReference>
<accession>A0ABM1GVG3</accession>
<dbReference type="Gene3D" id="3.80.10.10">
    <property type="entry name" value="Ribonuclease Inhibitor"/>
    <property type="match status" value="2"/>
</dbReference>
<dbReference type="SMART" id="SM00220">
    <property type="entry name" value="S_TKc"/>
    <property type="match status" value="1"/>
</dbReference>
<keyword evidence="5 8" id="KW-1133">Transmembrane helix</keyword>
<evidence type="ECO:0000256" key="1">
    <source>
        <dbReference type="ARBA" id="ARBA00004370"/>
    </source>
</evidence>
<keyword evidence="6 8" id="KW-0472">Membrane</keyword>
<keyword evidence="10" id="KW-1185">Reference proteome</keyword>
<dbReference type="InterPro" id="IPR001611">
    <property type="entry name" value="Leu-rich_rpt"/>
</dbReference>
<evidence type="ECO:0000313" key="11">
    <source>
        <dbReference type="RefSeq" id="XP_015076566.1"/>
    </source>
</evidence>
<dbReference type="PANTHER" id="PTHR48056">
    <property type="entry name" value="LRR RECEPTOR-LIKE SERINE/THREONINE-PROTEIN KINASE-RELATED"/>
    <property type="match status" value="1"/>
</dbReference>
<organism evidence="10 11">
    <name type="scientific">Solanum pennellii</name>
    <name type="common">Tomato</name>
    <name type="synonym">Lycopersicon pennellii</name>
    <dbReference type="NCBI Taxonomy" id="28526"/>
    <lineage>
        <taxon>Eukaryota</taxon>
        <taxon>Viridiplantae</taxon>
        <taxon>Streptophyta</taxon>
        <taxon>Embryophyta</taxon>
        <taxon>Tracheophyta</taxon>
        <taxon>Spermatophyta</taxon>
        <taxon>Magnoliopsida</taxon>
        <taxon>eudicotyledons</taxon>
        <taxon>Gunneridae</taxon>
        <taxon>Pentapetalae</taxon>
        <taxon>asterids</taxon>
        <taxon>lamiids</taxon>
        <taxon>Solanales</taxon>
        <taxon>Solanaceae</taxon>
        <taxon>Solanoideae</taxon>
        <taxon>Solaneae</taxon>
        <taxon>Solanum</taxon>
        <taxon>Solanum subgen. Lycopersicon</taxon>
    </lineage>
</organism>
<evidence type="ECO:0000256" key="2">
    <source>
        <dbReference type="ARBA" id="ARBA00022614"/>
    </source>
</evidence>
<sequence length="788" mass="87482">MYHYSLYYRFLNYIILQLHKKNFKKKCSLFCELKRLFFFGILSLLAMKGVLFLGLFLFFQVPFSSSQLVPAESRILFQIQQFLENPPVLQQWNKWTNFCFIPQSPSLVITCSGNHITELTIVGNKKSPFESLKSSSPQALSGKFSIDSFFTVVTKLSSLKKLSLVSLGLWGSLPAKISRLHSLEVLNISSNFILGEIPSSIVNFKNLKSLVLARNLFNGSVPDLKGLKLLEELDLSGNNLGPKFPSLGDYNSNNLVSLNLSNNFFRSEIPNGFNKFTHLQNLDLSSNKLVGPMPAFLFSLPAIQSISIAKNQLSGALPGSVSCSNNLKFVDFSSNLLIGKLPACLGSSSRNRTVINVWNCLSSTSTKSQHPHTFCEKQAIAVKPPPRTSGEKEQSTVKLGVVLGLIAGIVVVVGAFGLLIFFIVKKVMRNRVESYRNDSFAFEKNSTLSKTTDGGNARRTMRMVSLGLPPYHVFTLEEMEEATNSFDPTNLVGEGSQGQLYRGWLRDGSVVLVKCLKLKQKHSPQILQQHMEMISKLRHRHLVSVLGHCVVTYQDHPNTASTVFIVLENVVNGSLKDHLNDWRKRDVLKWPQRMGITMGIAKGIQYLHTGGVTGNDIKLENVLLDETLTARISSYNISLPPKVGSESPLAGPDHFTSAKEAEKEDIYQLGIILLEVIIGRPINSRSEAEDLKLQVETALAESPSKLRDLTDPCIRGTFAYDSLKTTVQIAINCLDKEPSRRPSVEDVLWHMQYSIQVQEGATNSGNLSGNQSGKLSGKISGNLNNKFY</sequence>
<dbReference type="InterPro" id="IPR032675">
    <property type="entry name" value="LRR_dom_sf"/>
</dbReference>
<dbReference type="Pfam" id="PF00069">
    <property type="entry name" value="Pkinase"/>
    <property type="match status" value="1"/>
</dbReference>
<dbReference type="SUPFAM" id="SSF52047">
    <property type="entry name" value="RNI-like"/>
    <property type="match status" value="1"/>
</dbReference>